<accession>A0AAD5UTI2</accession>
<evidence type="ECO:0000313" key="2">
    <source>
        <dbReference type="EMBL" id="KAJ3476268.1"/>
    </source>
</evidence>
<name>A0AAD5UTI2_9APHY</name>
<keyword evidence="3" id="KW-1185">Reference proteome</keyword>
<feature type="compositionally biased region" description="Low complexity" evidence="1">
    <location>
        <begin position="221"/>
        <end position="230"/>
    </location>
</feature>
<evidence type="ECO:0000256" key="1">
    <source>
        <dbReference type="SAM" id="MobiDB-lite"/>
    </source>
</evidence>
<evidence type="ECO:0000313" key="3">
    <source>
        <dbReference type="Proteomes" id="UP001212997"/>
    </source>
</evidence>
<feature type="compositionally biased region" description="Low complexity" evidence="1">
    <location>
        <begin position="740"/>
        <end position="753"/>
    </location>
</feature>
<dbReference type="SUPFAM" id="SSF49313">
    <property type="entry name" value="Cadherin-like"/>
    <property type="match status" value="1"/>
</dbReference>
<feature type="compositionally biased region" description="Low complexity" evidence="1">
    <location>
        <begin position="154"/>
        <end position="167"/>
    </location>
</feature>
<organism evidence="2 3">
    <name type="scientific">Meripilus lineatus</name>
    <dbReference type="NCBI Taxonomy" id="2056292"/>
    <lineage>
        <taxon>Eukaryota</taxon>
        <taxon>Fungi</taxon>
        <taxon>Dikarya</taxon>
        <taxon>Basidiomycota</taxon>
        <taxon>Agaricomycotina</taxon>
        <taxon>Agaricomycetes</taxon>
        <taxon>Polyporales</taxon>
        <taxon>Meripilaceae</taxon>
        <taxon>Meripilus</taxon>
    </lineage>
</organism>
<feature type="compositionally biased region" description="Low complexity" evidence="1">
    <location>
        <begin position="313"/>
        <end position="323"/>
    </location>
</feature>
<feature type="region of interest" description="Disordered" evidence="1">
    <location>
        <begin position="125"/>
        <end position="178"/>
    </location>
</feature>
<feature type="region of interest" description="Disordered" evidence="1">
    <location>
        <begin position="537"/>
        <end position="563"/>
    </location>
</feature>
<dbReference type="Proteomes" id="UP001212997">
    <property type="component" value="Unassembled WGS sequence"/>
</dbReference>
<feature type="region of interest" description="Disordered" evidence="1">
    <location>
        <begin position="1"/>
        <end position="73"/>
    </location>
</feature>
<dbReference type="InterPro" id="IPR015919">
    <property type="entry name" value="Cadherin-like_sf"/>
</dbReference>
<reference evidence="2" key="1">
    <citation type="submission" date="2022-07" db="EMBL/GenBank/DDBJ databases">
        <title>Genome Sequence of Physisporinus lineatus.</title>
        <authorList>
            <person name="Buettner E."/>
        </authorList>
    </citation>
    <scope>NUCLEOTIDE SEQUENCE</scope>
    <source>
        <strain evidence="2">VT162</strain>
    </source>
</reference>
<gene>
    <name evidence="2" type="ORF">NLI96_g11276</name>
</gene>
<dbReference type="AlphaFoldDB" id="A0AAD5UTI2"/>
<sequence>MSSQQDVLQNGSPPSIPQQPYQQFQQSDIFPSQLQQQQQQQQPLPEQSLQPSHTPHVSPPLSHMFQPELDPQPSLPISIQVPVAALAQSQVDITPMDVLNPQLQQHQLHHQQQQQQQQLPPPLVQDFQLQPSPFNHDHSIPTLDSIDQPHQLLPSSSTASIPSTSHAPSPPLPGMPAAPSYVIGSSSLASALDSMAASRSRSGSSASPGILNGQSPDHSFSSTGSGPPTSDLSLTFTPGFEHILQQSKENSPDVPADSHLLVLGDMLKKIAQTASSGSEACELGQSNDAAEIVDLLKKNVLLIAELVDSLNLSDPSGPSSAISSPPPRSRQPPALISAPMDPPQQNLLNQQPTFSAPLSTASSETNLAVIDPSDMSRKRCASSVAGDRAMKAPKLEPQDDIILQNPPPPVVGIQSLPPPSVLPASASVVGSFPFPQATIPPIASNVEQQPSLPPSVPASRPQSPSRMAHPSMNMLSDFQHANPTIAPVAMHTPLPFPPIDPLQTIPQSANEFVPVAAPPLAPASVNPVPVSPPSAAGFGPGPGLTSPSWPDARPAGMSRHQHTLSGNSGLPGGIVVPHSAMAVTNGAQSLVYPPGPSVSTASGVVVGPPSFASPTRATHQQQQQPTVMPVGSVNVSVPVTVPVPVPVPSSLVSIRSSRSSSLSHPNPFAFSHPGGDIVSGPSVVSSSVAAAIYESMQPSRPSTSGLYSTRPSSPDYENDADGEGDSDDGEGSYEGHHHQQFSQQQQHQMALQHSPPIAFGMVEDLKPGDPGMEGIVASSSSSSGQSGPGGVRRMSRTSPPSEGAGGSHVNEVPAEYRAEVERIFFEFLIKTCSNLDATDAKGEPIHQTLMAKKMQRLDESPDFRPFKFRIQAFTNAFLEELARQGYPEEKIPMKKIRNFLWNQPYISRFNEEGKKSKSKGNHIWHVDAKKTEGGWMFRPFQRRLAGAPPGVAYVGLRWTWTPRIWDPQASRTNMPVTYSSQSLPGWLSWKDDVLSGIPPHDAQSCDVTVEARFMQDGKEEVLTHTVHISIAPMAAVDASFAPSRRPSLVGDVQLPRRVMSDTVLPQTNPTRFVPSLKSPHPSHSS</sequence>
<comment type="caution">
    <text evidence="2">The sequence shown here is derived from an EMBL/GenBank/DDBJ whole genome shotgun (WGS) entry which is preliminary data.</text>
</comment>
<feature type="region of interest" description="Disordered" evidence="1">
    <location>
        <begin position="1061"/>
        <end position="1085"/>
    </location>
</feature>
<feature type="compositionally biased region" description="Low complexity" evidence="1">
    <location>
        <begin position="18"/>
        <end position="52"/>
    </location>
</feature>
<feature type="compositionally biased region" description="Polar residues" evidence="1">
    <location>
        <begin position="696"/>
        <end position="712"/>
    </location>
</feature>
<protein>
    <submittedName>
        <fullName evidence="2">Uncharacterized protein</fullName>
    </submittedName>
</protein>
<feature type="compositionally biased region" description="Polar residues" evidence="1">
    <location>
        <begin position="1"/>
        <end position="11"/>
    </location>
</feature>
<feature type="region of interest" description="Disordered" evidence="1">
    <location>
        <begin position="312"/>
        <end position="350"/>
    </location>
</feature>
<proteinExistence type="predicted"/>
<dbReference type="GO" id="GO:0016020">
    <property type="term" value="C:membrane"/>
    <property type="evidence" value="ECO:0007669"/>
    <property type="project" value="InterPro"/>
</dbReference>
<dbReference type="GO" id="GO:0005509">
    <property type="term" value="F:calcium ion binding"/>
    <property type="evidence" value="ECO:0007669"/>
    <property type="project" value="InterPro"/>
</dbReference>
<dbReference type="EMBL" id="JANAWD010000729">
    <property type="protein sequence ID" value="KAJ3476268.1"/>
    <property type="molecule type" value="Genomic_DNA"/>
</dbReference>
<feature type="region of interest" description="Disordered" evidence="1">
    <location>
        <begin position="696"/>
        <end position="810"/>
    </location>
</feature>
<feature type="region of interest" description="Disordered" evidence="1">
    <location>
        <begin position="445"/>
        <end position="471"/>
    </location>
</feature>
<feature type="region of interest" description="Disordered" evidence="1">
    <location>
        <begin position="199"/>
        <end position="235"/>
    </location>
</feature>
<feature type="compositionally biased region" description="Acidic residues" evidence="1">
    <location>
        <begin position="716"/>
        <end position="731"/>
    </location>
</feature>